<organism evidence="4 7">
    <name type="scientific">Plasmodium ovale wallikeri</name>
    <dbReference type="NCBI Taxonomy" id="864142"/>
    <lineage>
        <taxon>Eukaryota</taxon>
        <taxon>Sar</taxon>
        <taxon>Alveolata</taxon>
        <taxon>Apicomplexa</taxon>
        <taxon>Aconoidasida</taxon>
        <taxon>Haemosporida</taxon>
        <taxon>Plasmodiidae</taxon>
        <taxon>Plasmodium</taxon>
        <taxon>Plasmodium (Plasmodium)</taxon>
    </lineage>
</organism>
<name>A0A1A8YMP6_PLAOA</name>
<dbReference type="InterPro" id="IPR004408">
    <property type="entry name" value="Biotin_CoA_COase_ligase"/>
</dbReference>
<feature type="domain" description="BPL/LPL catalytic" evidence="3">
    <location>
        <begin position="109"/>
        <end position="225"/>
    </location>
</feature>
<evidence type="ECO:0000256" key="2">
    <source>
        <dbReference type="ARBA" id="ARBA00022598"/>
    </source>
</evidence>
<dbReference type="GO" id="GO:0005737">
    <property type="term" value="C:cytoplasm"/>
    <property type="evidence" value="ECO:0007669"/>
    <property type="project" value="TreeGrafter"/>
</dbReference>
<reference evidence="6 7" key="1">
    <citation type="submission" date="2016-05" db="EMBL/GenBank/DDBJ databases">
        <authorList>
            <person name="Naeem Raeece"/>
        </authorList>
    </citation>
    <scope>NUCLEOTIDE SEQUENCE [LARGE SCALE GENOMIC DNA]</scope>
</reference>
<dbReference type="SUPFAM" id="SSF55681">
    <property type="entry name" value="Class II aaRS and biotin synthetases"/>
    <property type="match status" value="1"/>
</dbReference>
<protein>
    <submittedName>
        <fullName evidence="4">Biotin--acetyl-CoA-carboxylase, putative</fullName>
    </submittedName>
</protein>
<evidence type="ECO:0000313" key="7">
    <source>
        <dbReference type="Proteomes" id="UP000078555"/>
    </source>
</evidence>
<dbReference type="InterPro" id="IPR004143">
    <property type="entry name" value="BPL_LPL_catalytic"/>
</dbReference>
<dbReference type="Gene3D" id="3.30.930.10">
    <property type="entry name" value="Bira Bifunctional Protein, Domain 2"/>
    <property type="match status" value="1"/>
</dbReference>
<dbReference type="Proteomes" id="UP000078555">
    <property type="component" value="Unassembled WGS sequence"/>
</dbReference>
<evidence type="ECO:0000259" key="3">
    <source>
        <dbReference type="Pfam" id="PF03099"/>
    </source>
</evidence>
<dbReference type="EMBL" id="FLRD01000045">
    <property type="protein sequence ID" value="SBT32863.1"/>
    <property type="molecule type" value="Genomic_DNA"/>
</dbReference>
<dbReference type="AlphaFoldDB" id="A0A1A8YMP6"/>
<keyword evidence="2" id="KW-0436">Ligase</keyword>
<dbReference type="NCBIfam" id="TIGR00121">
    <property type="entry name" value="birA_ligase"/>
    <property type="match status" value="1"/>
</dbReference>
<dbReference type="InterPro" id="IPR045864">
    <property type="entry name" value="aa-tRNA-synth_II/BPL/LPL"/>
</dbReference>
<accession>A0A1A8YMP6</accession>
<dbReference type="PANTHER" id="PTHR12835">
    <property type="entry name" value="BIOTIN PROTEIN LIGASE"/>
    <property type="match status" value="1"/>
</dbReference>
<dbReference type="EMBL" id="FLRE01000056">
    <property type="protein sequence ID" value="SBT33300.1"/>
    <property type="molecule type" value="Genomic_DNA"/>
</dbReference>
<evidence type="ECO:0000313" key="4">
    <source>
        <dbReference type="EMBL" id="SBT32863.1"/>
    </source>
</evidence>
<keyword evidence="7" id="KW-1185">Reference proteome</keyword>
<reference evidence="4" key="2">
    <citation type="submission" date="2016-05" db="EMBL/GenBank/DDBJ databases">
        <authorList>
            <person name="Lavstsen T."/>
            <person name="Jespersen J.S."/>
        </authorList>
    </citation>
    <scope>NUCLEOTIDE SEQUENCE [LARGE SCALE GENOMIC DNA]</scope>
</reference>
<dbReference type="GO" id="GO:0004077">
    <property type="term" value="F:biotin--[biotin carboxyl-carrier protein] ligase activity"/>
    <property type="evidence" value="ECO:0007669"/>
    <property type="project" value="InterPro"/>
</dbReference>
<dbReference type="PANTHER" id="PTHR12835:SF5">
    <property type="entry name" value="BIOTIN--PROTEIN LIGASE"/>
    <property type="match status" value="1"/>
</dbReference>
<gene>
    <name evidence="4" type="ORF">POVWA1_014210</name>
    <name evidence="5" type="ORF">POVWA2_014060</name>
</gene>
<dbReference type="Proteomes" id="UP000078550">
    <property type="component" value="Unassembled WGS sequence"/>
</dbReference>
<evidence type="ECO:0000313" key="5">
    <source>
        <dbReference type="EMBL" id="SBT33300.1"/>
    </source>
</evidence>
<sequence length="345" mass="39345">MFVPVAFESRCSQGKNVINVFAATSSAFILHPTVRHFPRCVPVRHFPRGVPVRNSSDYALMMEERAIFEKVYPEMNATHLHFDVLDSTQLYCRRNMKTFLQSKKLKDDDSMIIVSCNSQTNGIGTRDTKEKVDRKWISERGNIFTTFMLLWSIEELQKVSCLAQTSTVAISKTVETFNLQSQIKWVNDVMVSEKKIAGCLVNMYFLDEYTHLGNKYVCVMVGIGINVHLTGDINILGNNYTSIRKELMLKINVECIVPSVEDVTQKLIVNFYTEIKKLHMEGFSSLLDYITKRLLYKGKKVIINQDSGQITGYLNGIQHDGSLLLLNDNNHVVHVNTGHLSLHRT</sequence>
<evidence type="ECO:0000256" key="1">
    <source>
        <dbReference type="ARBA" id="ARBA00009934"/>
    </source>
</evidence>
<comment type="similarity">
    <text evidence="1">Belongs to the biotin--protein ligase family.</text>
</comment>
<dbReference type="Pfam" id="PF03099">
    <property type="entry name" value="BPL_LplA_LipB"/>
    <property type="match status" value="1"/>
</dbReference>
<proteinExistence type="inferred from homology"/>
<evidence type="ECO:0000313" key="6">
    <source>
        <dbReference type="Proteomes" id="UP000078550"/>
    </source>
</evidence>